<proteinExistence type="predicted"/>
<accession>A0A7X0IBM1</accession>
<sequence length="30" mass="3361">MSSFMSLGAERTAEEEAVIGFREDTDRLVI</sequence>
<evidence type="ECO:0000313" key="1">
    <source>
        <dbReference type="EMBL" id="MBB6472171.1"/>
    </source>
</evidence>
<name>A0A7X0IBM1_9ACTN</name>
<evidence type="ECO:0000313" key="2">
    <source>
        <dbReference type="Proteomes" id="UP000555564"/>
    </source>
</evidence>
<comment type="caution">
    <text evidence="1">The sequence shown here is derived from an EMBL/GenBank/DDBJ whole genome shotgun (WGS) entry which is preliminary data.</text>
</comment>
<dbReference type="Proteomes" id="UP000555564">
    <property type="component" value="Unassembled WGS sequence"/>
</dbReference>
<dbReference type="EMBL" id="JACHIU010000001">
    <property type="protein sequence ID" value="MBB6472171.1"/>
    <property type="molecule type" value="Genomic_DNA"/>
</dbReference>
<reference evidence="1 2" key="1">
    <citation type="submission" date="2020-08" db="EMBL/GenBank/DDBJ databases">
        <title>Sequencing the genomes of 1000 actinobacteria strains.</title>
        <authorList>
            <person name="Klenk H.-P."/>
        </authorList>
    </citation>
    <scope>NUCLEOTIDE SEQUENCE [LARGE SCALE GENOMIC DNA]</scope>
    <source>
        <strain evidence="1 2">DSM 44936</strain>
    </source>
</reference>
<keyword evidence="2" id="KW-1185">Reference proteome</keyword>
<dbReference type="AlphaFoldDB" id="A0A7X0IBM1"/>
<gene>
    <name evidence="1" type="ORF">BJ992_001602</name>
</gene>
<protein>
    <submittedName>
        <fullName evidence="1">Uncharacterized protein</fullName>
    </submittedName>
</protein>
<organism evidence="1 2">
    <name type="scientific">Sphaerisporangium rubeum</name>
    <dbReference type="NCBI Taxonomy" id="321317"/>
    <lineage>
        <taxon>Bacteria</taxon>
        <taxon>Bacillati</taxon>
        <taxon>Actinomycetota</taxon>
        <taxon>Actinomycetes</taxon>
        <taxon>Streptosporangiales</taxon>
        <taxon>Streptosporangiaceae</taxon>
        <taxon>Sphaerisporangium</taxon>
    </lineage>
</organism>